<evidence type="ECO:0000313" key="2">
    <source>
        <dbReference type="Proteomes" id="UP001189143"/>
    </source>
</evidence>
<sequence length="39" mass="4882">MIRIHLYLDEKLCGDFNRYDNIEDFKKCAIYFLETYKMK</sequence>
<dbReference type="Proteomes" id="UP001189143">
    <property type="component" value="Unassembled WGS sequence"/>
</dbReference>
<reference evidence="1" key="1">
    <citation type="submission" date="2022-10" db="EMBL/GenBank/DDBJ databases">
        <authorList>
            <person name="Aires J."/>
            <person name="Mesa V."/>
        </authorList>
    </citation>
    <scope>NUCLEOTIDE SEQUENCE</scope>
    <source>
        <strain evidence="1">Clostridium neonatale JD116</strain>
    </source>
</reference>
<dbReference type="EMBL" id="CAMTCP010000270">
    <property type="protein sequence ID" value="CAI3674318.1"/>
    <property type="molecule type" value="Genomic_DNA"/>
</dbReference>
<organism evidence="1 2">
    <name type="scientific">Clostridium neonatale</name>
    <dbReference type="NCBI Taxonomy" id="137838"/>
    <lineage>
        <taxon>Bacteria</taxon>
        <taxon>Bacillati</taxon>
        <taxon>Bacillota</taxon>
        <taxon>Clostridia</taxon>
        <taxon>Eubacteriales</taxon>
        <taxon>Clostridiaceae</taxon>
        <taxon>Clostridium</taxon>
    </lineage>
</organism>
<dbReference type="AlphaFoldDB" id="A0AAD1YIR9"/>
<evidence type="ECO:0000313" key="1">
    <source>
        <dbReference type="EMBL" id="CAI3674318.1"/>
    </source>
</evidence>
<gene>
    <name evidence="1" type="ORF">CNEO2_60087</name>
</gene>
<proteinExistence type="predicted"/>
<protein>
    <submittedName>
        <fullName evidence="1">Uncharacterized protein</fullName>
    </submittedName>
</protein>
<name>A0AAD1YIR9_9CLOT</name>
<comment type="caution">
    <text evidence="1">The sequence shown here is derived from an EMBL/GenBank/DDBJ whole genome shotgun (WGS) entry which is preliminary data.</text>
</comment>
<accession>A0AAD1YIR9</accession>